<accession>A0A8J2X4Z6</accession>
<reference evidence="2" key="1">
    <citation type="submission" date="2021-11" db="EMBL/GenBank/DDBJ databases">
        <authorList>
            <consortium name="Genoscope - CEA"/>
            <person name="William W."/>
        </authorList>
    </citation>
    <scope>NUCLEOTIDE SEQUENCE</scope>
</reference>
<dbReference type="AlphaFoldDB" id="A0A8J2X4Z6"/>
<evidence type="ECO:0000313" key="3">
    <source>
        <dbReference type="Proteomes" id="UP000789595"/>
    </source>
</evidence>
<dbReference type="Proteomes" id="UP000789595">
    <property type="component" value="Unassembled WGS sequence"/>
</dbReference>
<feature type="region of interest" description="Disordered" evidence="1">
    <location>
        <begin position="194"/>
        <end position="241"/>
    </location>
</feature>
<feature type="compositionally biased region" description="Low complexity" evidence="1">
    <location>
        <begin position="29"/>
        <end position="39"/>
    </location>
</feature>
<proteinExistence type="predicted"/>
<feature type="compositionally biased region" description="Basic and acidic residues" evidence="1">
    <location>
        <begin position="205"/>
        <end position="241"/>
    </location>
</feature>
<protein>
    <submittedName>
        <fullName evidence="2">Uncharacterized protein</fullName>
    </submittedName>
</protein>
<comment type="caution">
    <text evidence="2">The sequence shown here is derived from an EMBL/GenBank/DDBJ whole genome shotgun (WGS) entry which is preliminary data.</text>
</comment>
<feature type="region of interest" description="Disordered" evidence="1">
    <location>
        <begin position="1"/>
        <end position="40"/>
    </location>
</feature>
<dbReference type="EMBL" id="CAKKNE010000004">
    <property type="protein sequence ID" value="CAH0375056.1"/>
    <property type="molecule type" value="Genomic_DNA"/>
</dbReference>
<evidence type="ECO:0000256" key="1">
    <source>
        <dbReference type="SAM" id="MobiDB-lite"/>
    </source>
</evidence>
<sequence length="241" mass="26308">MEPIYTKHVTTLPDQGGEGTSRLLRHLDPAAPAPDALDASEIPSVEQVTACLDDLEVLVARETRANHRLRKEAAARGERIRSGLARFGEDVGEEVAAARVPIGEASKAFADHKLAEAGDNTLAGEDKLLTKAHHRLERRQSLQTTIEGIVSCAKTEALLPKKNGNGWALAVKDAEAWGRAALVAEPVPDVAAMAREKRKERRRSKGDAKSDAKRAAAIKKKDATKKHEEWVESRRGRLDKK</sequence>
<organism evidence="2 3">
    <name type="scientific">Pelagomonas calceolata</name>
    <dbReference type="NCBI Taxonomy" id="35677"/>
    <lineage>
        <taxon>Eukaryota</taxon>
        <taxon>Sar</taxon>
        <taxon>Stramenopiles</taxon>
        <taxon>Ochrophyta</taxon>
        <taxon>Pelagophyceae</taxon>
        <taxon>Pelagomonadales</taxon>
        <taxon>Pelagomonadaceae</taxon>
        <taxon>Pelagomonas</taxon>
    </lineage>
</organism>
<keyword evidence="3" id="KW-1185">Reference proteome</keyword>
<evidence type="ECO:0000313" key="2">
    <source>
        <dbReference type="EMBL" id="CAH0375056.1"/>
    </source>
</evidence>
<gene>
    <name evidence="2" type="ORF">PECAL_4P23760</name>
</gene>
<name>A0A8J2X4Z6_9STRA</name>